<gene>
    <name evidence="2" type="ORF">B0I18_101501</name>
</gene>
<keyword evidence="1" id="KW-0732">Signal</keyword>
<name>A0A2P8DAU8_9BACT</name>
<sequence length="675" mass="75965">MKPLFLSLGLLPALSATAQQDMAYKIPQEAGAVVTLRGNKLLELLSASEFNNSEIGKKMIKELSRKRDGKIAGIEDLGINLAGNSYYYYVQTDSVSYHGVLLPIRDADKFAHLFDNDQEITRQGDTRQILSGSDKACMTWNNEMASMVISELKSGYFDDSTVAARYGIKENVYNDSYAVTADTIVADVAAVAVDSAAAVDYAVAAPAYEQDAAADVAAAAPARAEDEEPVEKTSTMEPPAYEDIPIDAPPPPMVQVVEAPPVAYTQEQVSEEEAYRSRVYNDNWEIRQKLRKTWTGTFANAVFNRQPGAPSILGKKEFIAAQDKEASATLYLADIGNLYRGIFSYFSYRYFGRTFAGFKGMNAQLYLGKEQMRMTSEMMVDEKKASAYKKLYSHKLNSKFAKYVNSDKLIGFLSYSFDTEEYLKELPAMLNYAYGGYMHKYTEELDIASELLSIMLDEKAIAKVIKGDALFLVTDIVQKEYTYKTYEYNDDWEKKDVMRTRKETLPEFLLMVSSDDSYIIKRLLNYGMHKGVVKEKAGIYTLDRDVSKSPLDIHLLIKDGIVFCGTSYKDIENISLDRFQGNISKEHKKLMTKNNMTAFFDPNKLAGKIPREEFNSTRKLNMFNHWMTSTGKFYGRTTGMKGDRISGELIAEVPQGKENALKYFFSLIESASKND</sequence>
<dbReference type="EMBL" id="PYGD01000001">
    <property type="protein sequence ID" value="PSK94346.1"/>
    <property type="molecule type" value="Genomic_DNA"/>
</dbReference>
<evidence type="ECO:0000256" key="1">
    <source>
        <dbReference type="SAM" id="SignalP"/>
    </source>
</evidence>
<organism evidence="2 3">
    <name type="scientific">Taibaiella chishuiensis</name>
    <dbReference type="NCBI Taxonomy" id="1434707"/>
    <lineage>
        <taxon>Bacteria</taxon>
        <taxon>Pseudomonadati</taxon>
        <taxon>Bacteroidota</taxon>
        <taxon>Chitinophagia</taxon>
        <taxon>Chitinophagales</taxon>
        <taxon>Chitinophagaceae</taxon>
        <taxon>Taibaiella</taxon>
    </lineage>
</organism>
<dbReference type="Proteomes" id="UP000240572">
    <property type="component" value="Unassembled WGS sequence"/>
</dbReference>
<protein>
    <recommendedName>
        <fullName evidence="4">DUF4836 family protein</fullName>
    </recommendedName>
</protein>
<dbReference type="AlphaFoldDB" id="A0A2P8DAU8"/>
<reference evidence="2 3" key="1">
    <citation type="submission" date="2018-03" db="EMBL/GenBank/DDBJ databases">
        <title>Genomic Encyclopedia of Type Strains, Phase III (KMG-III): the genomes of soil and plant-associated and newly described type strains.</title>
        <authorList>
            <person name="Whitman W."/>
        </authorList>
    </citation>
    <scope>NUCLEOTIDE SEQUENCE [LARGE SCALE GENOMIC DNA]</scope>
    <source>
        <strain evidence="2 3">CGMCC 1.12700</strain>
    </source>
</reference>
<dbReference type="RefSeq" id="WP_106521055.1">
    <property type="nucleotide sequence ID" value="NZ_PYGD01000001.1"/>
</dbReference>
<proteinExistence type="predicted"/>
<accession>A0A2P8DAU8</accession>
<evidence type="ECO:0000313" key="3">
    <source>
        <dbReference type="Proteomes" id="UP000240572"/>
    </source>
</evidence>
<feature type="chain" id="PRO_5015129405" description="DUF4836 family protein" evidence="1">
    <location>
        <begin position="19"/>
        <end position="675"/>
    </location>
</feature>
<evidence type="ECO:0000313" key="2">
    <source>
        <dbReference type="EMBL" id="PSK94346.1"/>
    </source>
</evidence>
<keyword evidence="3" id="KW-1185">Reference proteome</keyword>
<evidence type="ECO:0008006" key="4">
    <source>
        <dbReference type="Google" id="ProtNLM"/>
    </source>
</evidence>
<feature type="signal peptide" evidence="1">
    <location>
        <begin position="1"/>
        <end position="18"/>
    </location>
</feature>
<dbReference type="OrthoDB" id="1288644at2"/>
<comment type="caution">
    <text evidence="2">The sequence shown here is derived from an EMBL/GenBank/DDBJ whole genome shotgun (WGS) entry which is preliminary data.</text>
</comment>